<dbReference type="InterPro" id="IPR002401">
    <property type="entry name" value="Cyt_P450_E_grp-I"/>
</dbReference>
<dbReference type="GO" id="GO:0004497">
    <property type="term" value="F:monooxygenase activity"/>
    <property type="evidence" value="ECO:0007669"/>
    <property type="project" value="UniProtKB-KW"/>
</dbReference>
<evidence type="ECO:0000256" key="4">
    <source>
        <dbReference type="ARBA" id="ARBA00022723"/>
    </source>
</evidence>
<dbReference type="PANTHER" id="PTHR46300:SF1">
    <property type="entry name" value="P450, PUTATIVE (EUROFUNG)-RELATED"/>
    <property type="match status" value="1"/>
</dbReference>
<dbReference type="PRINTS" id="PR00463">
    <property type="entry name" value="EP450I"/>
</dbReference>
<dbReference type="GO" id="GO:0016705">
    <property type="term" value="F:oxidoreductase activity, acting on paired donors, with incorporation or reduction of molecular oxygen"/>
    <property type="evidence" value="ECO:0007669"/>
    <property type="project" value="InterPro"/>
</dbReference>
<evidence type="ECO:0000256" key="7">
    <source>
        <dbReference type="ARBA" id="ARBA00023033"/>
    </source>
</evidence>
<evidence type="ECO:0000256" key="5">
    <source>
        <dbReference type="ARBA" id="ARBA00023002"/>
    </source>
</evidence>
<comment type="caution">
    <text evidence="11">The sequence shown here is derived from an EMBL/GenBank/DDBJ whole genome shotgun (WGS) entry which is preliminary data.</text>
</comment>
<reference evidence="11" key="1">
    <citation type="submission" date="2023-10" db="EMBL/GenBank/DDBJ databases">
        <authorList>
            <person name="Hackl T."/>
        </authorList>
    </citation>
    <scope>NUCLEOTIDE SEQUENCE</scope>
</reference>
<dbReference type="PANTHER" id="PTHR46300">
    <property type="entry name" value="P450, PUTATIVE (EUROFUNG)-RELATED-RELATED"/>
    <property type="match status" value="1"/>
</dbReference>
<keyword evidence="9" id="KW-0472">Membrane</keyword>
<dbReference type="EMBL" id="CAUWAG010000003">
    <property type="protein sequence ID" value="CAJ2501106.1"/>
    <property type="molecule type" value="Genomic_DNA"/>
</dbReference>
<gene>
    <name evidence="11" type="ORF">KHLLAP_LOCUS1574</name>
</gene>
<feature type="signal peptide" evidence="10">
    <location>
        <begin position="1"/>
        <end position="20"/>
    </location>
</feature>
<keyword evidence="9" id="KW-1133">Transmembrane helix</keyword>
<evidence type="ECO:0000256" key="3">
    <source>
        <dbReference type="ARBA" id="ARBA00022617"/>
    </source>
</evidence>
<sequence>MSLRRTLLVISGMVPASGIAQPPEVHNPAWNFVTRKEMGSDWAQITWKWQPSAEVASKTMDTYDWPYEAEFLNQTTITNAADSSSKTQETWEATLRRLVSYQMFVKSMPNESTKLGKGLSVKECMDWITAIDNHLDAADALVGRYARVLEGLGPVLKDVCEQTNSPIDPQYQEIVDTTQDGKPRRDSCTVKMVVWPGAFAFGLMIIGAVLISRLLIFLVRGSSQRLPPGPKPLPIIGNLRQLPKSLQWLHFYHWSKKYGPIMHLSVAGQPLIILSTNQAAQDLLGRRSAQYSDRSRMVMAGELVTKNMHMLIRPYDAAYRLHQRMEAPLLNAKAASCYRPPQELEARQLLFDLLGEYNRYGEEGVDFHHHFERAMASFIYCLQYGYGLKTGHEKALLDAKRVQGEFARTGQVGAYLVDTLPWLNYLPRALAPWKREGEELYELERALHVGNLEKGLDNPGWNFTKHMRNSKEATDVLTEELAFDLGIMADAALDTSTKLLDEVVGRGRLPEFNDRGQLAYIDAIVSETLRWRSVVKGGVPHFTKEADSYMGYHIPANSIVMGYHHAITRDESVFGEKVDAFAPERWLAFDDDNDGQTLKDLPQTGFGFGRRICTGRNIARNGLFIEVARLLWAFDVEPGLSESTGQRYQVNDMDCTEGFVTMPKPFRAVLRPMGPWVRDVIKQVGTTHAVDHVAILDEASRNRASKREMD</sequence>
<name>A0AAI8YDR7_9PEZI</name>
<protein>
    <submittedName>
        <fullName evidence="11">Uu.00g039590.m01.CDS01</fullName>
    </submittedName>
</protein>
<dbReference type="AlphaFoldDB" id="A0AAI8YDR7"/>
<dbReference type="CDD" id="cd11065">
    <property type="entry name" value="CYP64-like"/>
    <property type="match status" value="1"/>
</dbReference>
<evidence type="ECO:0000256" key="6">
    <source>
        <dbReference type="ARBA" id="ARBA00023004"/>
    </source>
</evidence>
<dbReference type="SUPFAM" id="SSF48264">
    <property type="entry name" value="Cytochrome P450"/>
    <property type="match status" value="1"/>
</dbReference>
<keyword evidence="5" id="KW-0560">Oxidoreductase</keyword>
<comment type="similarity">
    <text evidence="2">Belongs to the cytochrome P450 family.</text>
</comment>
<evidence type="ECO:0000256" key="1">
    <source>
        <dbReference type="ARBA" id="ARBA00001971"/>
    </source>
</evidence>
<dbReference type="GO" id="GO:0005506">
    <property type="term" value="F:iron ion binding"/>
    <property type="evidence" value="ECO:0007669"/>
    <property type="project" value="InterPro"/>
</dbReference>
<evidence type="ECO:0000313" key="11">
    <source>
        <dbReference type="EMBL" id="CAJ2501106.1"/>
    </source>
</evidence>
<evidence type="ECO:0000256" key="10">
    <source>
        <dbReference type="SAM" id="SignalP"/>
    </source>
</evidence>
<dbReference type="GO" id="GO:0020037">
    <property type="term" value="F:heme binding"/>
    <property type="evidence" value="ECO:0007669"/>
    <property type="project" value="InterPro"/>
</dbReference>
<dbReference type="InterPro" id="IPR036396">
    <property type="entry name" value="Cyt_P450_sf"/>
</dbReference>
<evidence type="ECO:0000256" key="8">
    <source>
        <dbReference type="PIRSR" id="PIRSR602401-1"/>
    </source>
</evidence>
<accession>A0AAI8YDR7</accession>
<comment type="cofactor">
    <cofactor evidence="1 8">
        <name>heme</name>
        <dbReference type="ChEBI" id="CHEBI:30413"/>
    </cofactor>
</comment>
<keyword evidence="7" id="KW-0503">Monooxygenase</keyword>
<feature type="transmembrane region" description="Helical" evidence="9">
    <location>
        <begin position="193"/>
        <end position="216"/>
    </location>
</feature>
<feature type="chain" id="PRO_5042524341" evidence="10">
    <location>
        <begin position="21"/>
        <end position="710"/>
    </location>
</feature>
<keyword evidence="10" id="KW-0732">Signal</keyword>
<evidence type="ECO:0000313" key="12">
    <source>
        <dbReference type="Proteomes" id="UP001295740"/>
    </source>
</evidence>
<feature type="binding site" description="axial binding residue" evidence="8">
    <location>
        <position position="613"/>
    </location>
    <ligand>
        <name>heme</name>
        <dbReference type="ChEBI" id="CHEBI:30413"/>
    </ligand>
    <ligandPart>
        <name>Fe</name>
        <dbReference type="ChEBI" id="CHEBI:18248"/>
    </ligandPart>
</feature>
<keyword evidence="9" id="KW-0812">Transmembrane</keyword>
<keyword evidence="4 8" id="KW-0479">Metal-binding</keyword>
<dbReference type="InterPro" id="IPR050364">
    <property type="entry name" value="Cytochrome_P450_fung"/>
</dbReference>
<dbReference type="InterPro" id="IPR001128">
    <property type="entry name" value="Cyt_P450"/>
</dbReference>
<proteinExistence type="inferred from homology"/>
<dbReference type="Gene3D" id="1.10.630.10">
    <property type="entry name" value="Cytochrome P450"/>
    <property type="match status" value="2"/>
</dbReference>
<dbReference type="Pfam" id="PF00067">
    <property type="entry name" value="p450"/>
    <property type="match status" value="2"/>
</dbReference>
<keyword evidence="3 8" id="KW-0349">Heme</keyword>
<dbReference type="Proteomes" id="UP001295740">
    <property type="component" value="Unassembled WGS sequence"/>
</dbReference>
<keyword evidence="6 8" id="KW-0408">Iron</keyword>
<evidence type="ECO:0000256" key="2">
    <source>
        <dbReference type="ARBA" id="ARBA00010617"/>
    </source>
</evidence>
<organism evidence="11 12">
    <name type="scientific">Anthostomella pinea</name>
    <dbReference type="NCBI Taxonomy" id="933095"/>
    <lineage>
        <taxon>Eukaryota</taxon>
        <taxon>Fungi</taxon>
        <taxon>Dikarya</taxon>
        <taxon>Ascomycota</taxon>
        <taxon>Pezizomycotina</taxon>
        <taxon>Sordariomycetes</taxon>
        <taxon>Xylariomycetidae</taxon>
        <taxon>Xylariales</taxon>
        <taxon>Xylariaceae</taxon>
        <taxon>Anthostomella</taxon>
    </lineage>
</organism>
<evidence type="ECO:0000256" key="9">
    <source>
        <dbReference type="SAM" id="Phobius"/>
    </source>
</evidence>
<keyword evidence="12" id="KW-1185">Reference proteome</keyword>